<evidence type="ECO:0000259" key="1">
    <source>
        <dbReference type="Pfam" id="PF12680"/>
    </source>
</evidence>
<dbReference type="RefSeq" id="WP_023069649.1">
    <property type="nucleotide sequence ID" value="NZ_AUZM01000126.1"/>
</dbReference>
<dbReference type="Gene3D" id="3.10.450.50">
    <property type="match status" value="1"/>
</dbReference>
<proteinExistence type="predicted"/>
<gene>
    <name evidence="2" type="ORF">M595_5983</name>
</gene>
<dbReference type="InterPro" id="IPR032710">
    <property type="entry name" value="NTF2-like_dom_sf"/>
</dbReference>
<dbReference type="Proteomes" id="UP000017127">
    <property type="component" value="Unassembled WGS sequence"/>
</dbReference>
<dbReference type="AlphaFoldDB" id="U7Q8F6"/>
<name>U7Q8F6_9CYAN</name>
<evidence type="ECO:0000313" key="2">
    <source>
        <dbReference type="EMBL" id="ERT04078.1"/>
    </source>
</evidence>
<accession>U7Q8F6</accession>
<dbReference type="OrthoDB" id="9781757at2"/>
<dbReference type="NCBIfam" id="TIGR02246">
    <property type="entry name" value="SgcJ/EcaC family oxidoreductase"/>
    <property type="match status" value="1"/>
</dbReference>
<dbReference type="InterPro" id="IPR011944">
    <property type="entry name" value="Steroid_delta5-4_isomerase"/>
</dbReference>
<dbReference type="Pfam" id="PF12680">
    <property type="entry name" value="SnoaL_2"/>
    <property type="match status" value="1"/>
</dbReference>
<keyword evidence="3" id="KW-1185">Reference proteome</keyword>
<protein>
    <recommendedName>
        <fullName evidence="1">SnoaL-like domain-containing protein</fullName>
    </recommendedName>
</protein>
<dbReference type="SUPFAM" id="SSF54427">
    <property type="entry name" value="NTF2-like"/>
    <property type="match status" value="1"/>
</dbReference>
<evidence type="ECO:0000313" key="3">
    <source>
        <dbReference type="Proteomes" id="UP000017127"/>
    </source>
</evidence>
<feature type="domain" description="SnoaL-like" evidence="1">
    <location>
        <begin position="55"/>
        <end position="155"/>
    </location>
</feature>
<organism evidence="2 3">
    <name type="scientific">Lyngbya aestuarii BL J</name>
    <dbReference type="NCBI Taxonomy" id="1348334"/>
    <lineage>
        <taxon>Bacteria</taxon>
        <taxon>Bacillati</taxon>
        <taxon>Cyanobacteriota</taxon>
        <taxon>Cyanophyceae</taxon>
        <taxon>Oscillatoriophycideae</taxon>
        <taxon>Oscillatoriales</taxon>
        <taxon>Microcoleaceae</taxon>
        <taxon>Lyngbya</taxon>
    </lineage>
</organism>
<dbReference type="EMBL" id="AUZM01000126">
    <property type="protein sequence ID" value="ERT04078.1"/>
    <property type="molecule type" value="Genomic_DNA"/>
</dbReference>
<dbReference type="InterPro" id="IPR037401">
    <property type="entry name" value="SnoaL-like"/>
</dbReference>
<sequence length="174" mass="19567">MRLIVLIISILVFWGVGLSSIRAEPLLFSAVNQTAFNLVTQHQLMSSSSPIQQLVNRQAEAWLTGDVDQIIADFAEDSLFIVSSSRLQGKQQIKQAAQDFFVSNSVVNIEINRIIENGDQGAVEWSWSEINRETGEPSYAEDAIIFTLENDKIKYWREYIDQLDGPPSNSTQSD</sequence>
<comment type="caution">
    <text evidence="2">The sequence shown here is derived from an EMBL/GenBank/DDBJ whole genome shotgun (WGS) entry which is preliminary data.</text>
</comment>
<reference evidence="2 3" key="1">
    <citation type="journal article" date="2013" name="Front. Microbiol.">
        <title>Comparative genomic analyses of the cyanobacterium, Lyngbya aestuarii BL J, a powerful hydrogen producer.</title>
        <authorList>
            <person name="Kothari A."/>
            <person name="Vaughn M."/>
            <person name="Garcia-Pichel F."/>
        </authorList>
    </citation>
    <scope>NUCLEOTIDE SEQUENCE [LARGE SCALE GENOMIC DNA]</scope>
    <source>
        <strain evidence="2 3">BL J</strain>
    </source>
</reference>